<comment type="function">
    <text evidence="10">Catalytic component of the signal peptidase complex (SPC) which catalyzes the cleavage of N-terminal signal sequences from nascent proteins as they are translocated into the lumen of the endoplasmic reticulum. Specifically cleaves N-terminal signal peptides that contain a hydrophobic alpha-helix (h-region) shorter than 18-20 amino acids.</text>
</comment>
<name>A0A2V3J195_9FLOR</name>
<dbReference type="GO" id="GO:0004252">
    <property type="term" value="F:serine-type endopeptidase activity"/>
    <property type="evidence" value="ECO:0007669"/>
    <property type="project" value="InterPro"/>
</dbReference>
<evidence type="ECO:0000256" key="8">
    <source>
        <dbReference type="ARBA" id="ARBA00022989"/>
    </source>
</evidence>
<dbReference type="SUPFAM" id="SSF51306">
    <property type="entry name" value="LexA/Signal peptidase"/>
    <property type="match status" value="1"/>
</dbReference>
<dbReference type="Gene3D" id="2.10.109.10">
    <property type="entry name" value="Umud Fragment, subunit A"/>
    <property type="match status" value="1"/>
</dbReference>
<dbReference type="OrthoDB" id="10257561at2759"/>
<dbReference type="InterPro" id="IPR036286">
    <property type="entry name" value="LexA/Signal_pep-like_sf"/>
</dbReference>
<dbReference type="Pfam" id="PF10502">
    <property type="entry name" value="Peptidase_S26"/>
    <property type="match status" value="1"/>
</dbReference>
<evidence type="ECO:0000256" key="6">
    <source>
        <dbReference type="ARBA" id="ARBA00021755"/>
    </source>
</evidence>
<dbReference type="CDD" id="cd06530">
    <property type="entry name" value="S26_SPase_I"/>
    <property type="match status" value="1"/>
</dbReference>
<protein>
    <recommendedName>
        <fullName evidence="5">Signal peptidase complex catalytic subunit SEC11</fullName>
        <ecNumber evidence="4">3.4.21.89</ecNumber>
    </recommendedName>
    <alternativeName>
        <fullName evidence="6">Signal peptidase complex catalytic subunit sec11</fullName>
    </alternativeName>
</protein>
<dbReference type="GO" id="GO:0005787">
    <property type="term" value="C:signal peptidase complex"/>
    <property type="evidence" value="ECO:0007669"/>
    <property type="project" value="TreeGrafter"/>
</dbReference>
<reference evidence="13 14" key="1">
    <citation type="journal article" date="2018" name="Mol. Biol. Evol.">
        <title>Analysis of the draft genome of the red seaweed Gracilariopsis chorda provides insights into genome size evolution in Rhodophyta.</title>
        <authorList>
            <person name="Lee J."/>
            <person name="Yang E.C."/>
            <person name="Graf L."/>
            <person name="Yang J.H."/>
            <person name="Qiu H."/>
            <person name="Zel Zion U."/>
            <person name="Chan C.X."/>
            <person name="Stephens T.G."/>
            <person name="Weber A.P.M."/>
            <person name="Boo G.H."/>
            <person name="Boo S.M."/>
            <person name="Kim K.M."/>
            <person name="Shin Y."/>
            <person name="Jung M."/>
            <person name="Lee S.J."/>
            <person name="Yim H.S."/>
            <person name="Lee J.H."/>
            <person name="Bhattacharya D."/>
            <person name="Yoon H.S."/>
        </authorList>
    </citation>
    <scope>NUCLEOTIDE SEQUENCE [LARGE SCALE GENOMIC DNA]</scope>
    <source>
        <strain evidence="13 14">SKKU-2015</strain>
        <tissue evidence="13">Whole body</tissue>
    </source>
</reference>
<keyword evidence="14" id="KW-1185">Reference proteome</keyword>
<dbReference type="PANTHER" id="PTHR10806:SF6">
    <property type="entry name" value="SIGNAL PEPTIDASE COMPLEX CATALYTIC SUBUNIT SEC11"/>
    <property type="match status" value="1"/>
</dbReference>
<dbReference type="EMBL" id="NBIV01000016">
    <property type="protein sequence ID" value="PXF48134.1"/>
    <property type="molecule type" value="Genomic_DNA"/>
</dbReference>
<dbReference type="Proteomes" id="UP000247409">
    <property type="component" value="Unassembled WGS sequence"/>
</dbReference>
<keyword evidence="8 11" id="KW-1133">Transmembrane helix</keyword>
<evidence type="ECO:0000259" key="12">
    <source>
        <dbReference type="Pfam" id="PF10502"/>
    </source>
</evidence>
<feature type="domain" description="Peptidase S26" evidence="12">
    <location>
        <begin position="37"/>
        <end position="105"/>
    </location>
</feature>
<dbReference type="STRING" id="448386.A0A2V3J195"/>
<comment type="catalytic activity">
    <reaction evidence="1">
        <text>Cleavage of hydrophobic, N-terminal signal or leader sequences from secreted and periplasmic proteins.</text>
        <dbReference type="EC" id="3.4.21.89"/>
    </reaction>
</comment>
<evidence type="ECO:0000256" key="9">
    <source>
        <dbReference type="ARBA" id="ARBA00023136"/>
    </source>
</evidence>
<dbReference type="PANTHER" id="PTHR10806">
    <property type="entry name" value="SIGNAL PEPTIDASE COMPLEX CATALYTIC SUBUNIT SEC11"/>
    <property type="match status" value="1"/>
</dbReference>
<keyword evidence="7 11" id="KW-0812">Transmembrane</keyword>
<evidence type="ECO:0000256" key="4">
    <source>
        <dbReference type="ARBA" id="ARBA00013208"/>
    </source>
</evidence>
<feature type="transmembrane region" description="Helical" evidence="11">
    <location>
        <begin position="23"/>
        <end position="41"/>
    </location>
</feature>
<evidence type="ECO:0000313" key="13">
    <source>
        <dbReference type="EMBL" id="PXF48134.1"/>
    </source>
</evidence>
<dbReference type="PRINTS" id="PR00728">
    <property type="entry name" value="SIGNALPTASE"/>
</dbReference>
<dbReference type="GO" id="GO:0006465">
    <property type="term" value="P:signal peptide processing"/>
    <property type="evidence" value="ECO:0007669"/>
    <property type="project" value="InterPro"/>
</dbReference>
<evidence type="ECO:0000256" key="10">
    <source>
        <dbReference type="ARBA" id="ARBA00045533"/>
    </source>
</evidence>
<evidence type="ECO:0000256" key="3">
    <source>
        <dbReference type="ARBA" id="ARBA00011035"/>
    </source>
</evidence>
<dbReference type="InterPro" id="IPR001733">
    <property type="entry name" value="Peptidase_S26B"/>
</dbReference>
<dbReference type="InterPro" id="IPR019533">
    <property type="entry name" value="Peptidase_S26"/>
</dbReference>
<evidence type="ECO:0000256" key="1">
    <source>
        <dbReference type="ARBA" id="ARBA00000677"/>
    </source>
</evidence>
<evidence type="ECO:0000256" key="11">
    <source>
        <dbReference type="SAM" id="Phobius"/>
    </source>
</evidence>
<comment type="subcellular location">
    <subcellularLocation>
        <location evidence="2">Endoplasmic reticulum membrane</location>
        <topology evidence="2">Single-pass type II membrane protein</topology>
    </subcellularLocation>
</comment>
<comment type="caution">
    <text evidence="13">The sequence shown here is derived from an EMBL/GenBank/DDBJ whole genome shotgun (WGS) entry which is preliminary data.</text>
</comment>
<proteinExistence type="inferred from homology"/>
<evidence type="ECO:0000256" key="7">
    <source>
        <dbReference type="ARBA" id="ARBA00022692"/>
    </source>
</evidence>
<dbReference type="NCBIfam" id="TIGR02228">
    <property type="entry name" value="sigpep_I_arch"/>
    <property type="match status" value="1"/>
</dbReference>
<evidence type="ECO:0000256" key="2">
    <source>
        <dbReference type="ARBA" id="ARBA00004648"/>
    </source>
</evidence>
<evidence type="ECO:0000313" key="14">
    <source>
        <dbReference type="Proteomes" id="UP000247409"/>
    </source>
</evidence>
<dbReference type="AlphaFoldDB" id="A0A2V3J195"/>
<dbReference type="EC" id="3.4.21.89" evidence="4"/>
<dbReference type="GO" id="GO:0009003">
    <property type="term" value="F:signal peptidase activity"/>
    <property type="evidence" value="ECO:0007669"/>
    <property type="project" value="UniProtKB-EC"/>
</dbReference>
<sequence length="185" mass="21311">MMEMLQTFLFYWRRFKDLKKRQMILQVVNLGMLLSAALIMYKTFMLISNSESPIVVVLSGSMEPGVHRGDLLLLTNYDKTDRLVSGDIVVYKLPERPVPIVHRIIKIHETEDRKIDVLSKGDNNIPDDRDLYGPYRKWLTRPMIAGRAFAFLPYAGMLTIIMNDYPQVKYVLLLSLSLFALVGAD</sequence>
<comment type="similarity">
    <text evidence="3">Belongs to the peptidase S26B family.</text>
</comment>
<keyword evidence="9 11" id="KW-0472">Membrane</keyword>
<accession>A0A2V3J195</accession>
<organism evidence="13 14">
    <name type="scientific">Gracilariopsis chorda</name>
    <dbReference type="NCBI Taxonomy" id="448386"/>
    <lineage>
        <taxon>Eukaryota</taxon>
        <taxon>Rhodophyta</taxon>
        <taxon>Florideophyceae</taxon>
        <taxon>Rhodymeniophycidae</taxon>
        <taxon>Gracilariales</taxon>
        <taxon>Gracilariaceae</taxon>
        <taxon>Gracilariopsis</taxon>
    </lineage>
</organism>
<evidence type="ECO:0000256" key="5">
    <source>
        <dbReference type="ARBA" id="ARBA00019685"/>
    </source>
</evidence>
<gene>
    <name evidence="13" type="ORF">BWQ96_02086</name>
</gene>